<proteinExistence type="predicted"/>
<gene>
    <name evidence="1" type="ORF">EX30DRAFT_203075</name>
</gene>
<dbReference type="EMBL" id="ML220154">
    <property type="protein sequence ID" value="TGZ77394.1"/>
    <property type="molecule type" value="Genomic_DNA"/>
</dbReference>
<name>A0A4V3SHS7_9PEZI</name>
<evidence type="ECO:0000313" key="1">
    <source>
        <dbReference type="EMBL" id="TGZ77394.1"/>
    </source>
</evidence>
<dbReference type="AlphaFoldDB" id="A0A4V3SHS7"/>
<organism evidence="1 2">
    <name type="scientific">Ascodesmis nigricans</name>
    <dbReference type="NCBI Taxonomy" id="341454"/>
    <lineage>
        <taxon>Eukaryota</taxon>
        <taxon>Fungi</taxon>
        <taxon>Dikarya</taxon>
        <taxon>Ascomycota</taxon>
        <taxon>Pezizomycotina</taxon>
        <taxon>Pezizomycetes</taxon>
        <taxon>Pezizales</taxon>
        <taxon>Ascodesmidaceae</taxon>
        <taxon>Ascodesmis</taxon>
    </lineage>
</organism>
<sequence length="155" mass="17341">MSLCTGLGARAPSGPGLPIFSLTTPVIRFSLRNGHTETPRLRSSMPTNRGRLHAPLTPVSKSVLEKVDFGPSWVADTGLSQPEIRYRQDNLTYQYLPPLRIKCRSIFTTPGMSSLAIGRTRHGKRRYHPVQSINRQAQQVLNSPHRQKKTVSGIW</sequence>
<protein>
    <submittedName>
        <fullName evidence="1">Uncharacterized protein</fullName>
    </submittedName>
</protein>
<dbReference type="Proteomes" id="UP000298138">
    <property type="component" value="Unassembled WGS sequence"/>
</dbReference>
<keyword evidence="2" id="KW-1185">Reference proteome</keyword>
<reference evidence="1 2" key="1">
    <citation type="submission" date="2019-04" db="EMBL/GenBank/DDBJ databases">
        <title>Comparative genomics and transcriptomics to analyze fruiting body development in filamentous ascomycetes.</title>
        <authorList>
            <consortium name="DOE Joint Genome Institute"/>
            <person name="Lutkenhaus R."/>
            <person name="Traeger S."/>
            <person name="Breuer J."/>
            <person name="Kuo A."/>
            <person name="Lipzen A."/>
            <person name="Pangilinan J."/>
            <person name="Dilworth D."/>
            <person name="Sandor L."/>
            <person name="Poggeler S."/>
            <person name="Barry K."/>
            <person name="Grigoriev I.V."/>
            <person name="Nowrousian M."/>
        </authorList>
    </citation>
    <scope>NUCLEOTIDE SEQUENCE [LARGE SCALE GENOMIC DNA]</scope>
    <source>
        <strain evidence="1 2">CBS 389.68</strain>
    </source>
</reference>
<evidence type="ECO:0000313" key="2">
    <source>
        <dbReference type="Proteomes" id="UP000298138"/>
    </source>
</evidence>
<accession>A0A4V3SHS7</accession>
<dbReference type="InParanoid" id="A0A4V3SHS7"/>